<accession>A0ABP1ALE6</accession>
<feature type="transmembrane region" description="Helical" evidence="2">
    <location>
        <begin position="12"/>
        <end position="31"/>
    </location>
</feature>
<evidence type="ECO:0000313" key="4">
    <source>
        <dbReference type="Proteomes" id="UP001497522"/>
    </source>
</evidence>
<dbReference type="PANTHER" id="PTHR33184:SF77">
    <property type="entry name" value="TPD1 PROTEIN HOMOLOG 1-LIKE"/>
    <property type="match status" value="1"/>
</dbReference>
<evidence type="ECO:0000256" key="2">
    <source>
        <dbReference type="SAM" id="Phobius"/>
    </source>
</evidence>
<keyword evidence="2" id="KW-0472">Membrane</keyword>
<dbReference type="Proteomes" id="UP001497522">
    <property type="component" value="Chromosome 13"/>
</dbReference>
<evidence type="ECO:0000256" key="1">
    <source>
        <dbReference type="ARBA" id="ARBA00022729"/>
    </source>
</evidence>
<organism evidence="3 4">
    <name type="scientific">Sphagnum jensenii</name>
    <dbReference type="NCBI Taxonomy" id="128206"/>
    <lineage>
        <taxon>Eukaryota</taxon>
        <taxon>Viridiplantae</taxon>
        <taxon>Streptophyta</taxon>
        <taxon>Embryophyta</taxon>
        <taxon>Bryophyta</taxon>
        <taxon>Sphagnophytina</taxon>
        <taxon>Sphagnopsida</taxon>
        <taxon>Sphagnales</taxon>
        <taxon>Sphagnaceae</taxon>
        <taxon>Sphagnum</taxon>
    </lineage>
</organism>
<keyword evidence="1" id="KW-0732">Signal</keyword>
<protein>
    <submittedName>
        <fullName evidence="3">Uncharacterized protein</fullName>
    </submittedName>
</protein>
<keyword evidence="4" id="KW-1185">Reference proteome</keyword>
<dbReference type="PANTHER" id="PTHR33184">
    <property type="entry name" value="PROTEIN TAPETUM DETERMINANT 1-LIKE-RELATED"/>
    <property type="match status" value="1"/>
</dbReference>
<gene>
    <name evidence="3" type="ORF">CSSPJE1EN2_LOCUS6372</name>
</gene>
<sequence>MAIISYLQQKRSAALLQLLVLFFLIIFIIAGCNTGFSSCGCLNKSSCSNIEIAAKPTIGPEQKIYHPVLVRSDDSLLKRNVEKLTRSFINAAQIMIYPSWSPRAVHEQPQIMINPSWSPRTVHEQPQITTNPSWSPQTVHDQRQIMINPRSSPQLTVYEHRHAVPKEMLVLQHRKLLRAGSTATPSCSMADLSITQGLSGYSNGIPAYTVQIVNLCLNPNCQLSNIHVACEEFSSARPLDALVFQRLSYNDCFLMNGAALRAGESVAFDYANSSEYPMYVISADVGPCTP</sequence>
<keyword evidence="2" id="KW-1133">Transmembrane helix</keyword>
<dbReference type="EMBL" id="OZ023714">
    <property type="protein sequence ID" value="CAK9863377.1"/>
    <property type="molecule type" value="Genomic_DNA"/>
</dbReference>
<dbReference type="Pfam" id="PF24068">
    <property type="entry name" value="TPD1_C"/>
    <property type="match status" value="1"/>
</dbReference>
<proteinExistence type="predicted"/>
<keyword evidence="2" id="KW-0812">Transmembrane</keyword>
<reference evidence="3" key="1">
    <citation type="submission" date="2024-03" db="EMBL/GenBank/DDBJ databases">
        <authorList>
            <consortium name="ELIXIR-Norway"/>
            <consortium name="Elixir Norway"/>
        </authorList>
    </citation>
    <scope>NUCLEOTIDE SEQUENCE</scope>
</reference>
<evidence type="ECO:0000313" key="3">
    <source>
        <dbReference type="EMBL" id="CAK9863377.1"/>
    </source>
</evidence>
<name>A0ABP1ALE6_9BRYO</name>
<dbReference type="InterPro" id="IPR040361">
    <property type="entry name" value="TPD1"/>
</dbReference>